<proteinExistence type="predicted"/>
<organism evidence="4 5">
    <name type="scientific">Corynebacterium freneyi DNF00450</name>
    <dbReference type="NCBI Taxonomy" id="1287475"/>
    <lineage>
        <taxon>Bacteria</taxon>
        <taxon>Bacillati</taxon>
        <taxon>Actinomycetota</taxon>
        <taxon>Actinomycetes</taxon>
        <taxon>Mycobacteriales</taxon>
        <taxon>Corynebacteriaceae</taxon>
        <taxon>Corynebacterium</taxon>
    </lineage>
</organism>
<dbReference type="PANTHER" id="PTHR30055:SF226">
    <property type="entry name" value="HTH-TYPE TRANSCRIPTIONAL REGULATOR PKSA"/>
    <property type="match status" value="1"/>
</dbReference>
<dbReference type="InterPro" id="IPR050109">
    <property type="entry name" value="HTH-type_TetR-like_transc_reg"/>
</dbReference>
<evidence type="ECO:0000313" key="5">
    <source>
        <dbReference type="Proteomes" id="UP000029548"/>
    </source>
</evidence>
<feature type="DNA-binding region" description="H-T-H motif" evidence="2">
    <location>
        <begin position="37"/>
        <end position="56"/>
    </location>
</feature>
<reference evidence="4 5" key="1">
    <citation type="submission" date="2014-07" db="EMBL/GenBank/DDBJ databases">
        <authorList>
            <person name="McCorrison J."/>
            <person name="Sanka R."/>
            <person name="Torralba M."/>
            <person name="Gillis M."/>
            <person name="Haft D.H."/>
            <person name="Methe B."/>
            <person name="Sutton G."/>
            <person name="Nelson K.E."/>
        </authorList>
    </citation>
    <scope>NUCLEOTIDE SEQUENCE [LARGE SCALE GENOMIC DNA]</scope>
    <source>
        <strain evidence="4 5">DNF00450</strain>
    </source>
</reference>
<dbReference type="InterPro" id="IPR009057">
    <property type="entry name" value="Homeodomain-like_sf"/>
</dbReference>
<keyword evidence="1 2" id="KW-0238">DNA-binding</keyword>
<gene>
    <name evidence="4" type="ORF">HMPREF1650_02065</name>
</gene>
<evidence type="ECO:0000259" key="3">
    <source>
        <dbReference type="PROSITE" id="PS50977"/>
    </source>
</evidence>
<dbReference type="PROSITE" id="PS50977">
    <property type="entry name" value="HTH_TETR_2"/>
    <property type="match status" value="1"/>
</dbReference>
<dbReference type="GO" id="GO:0000976">
    <property type="term" value="F:transcription cis-regulatory region binding"/>
    <property type="evidence" value="ECO:0007669"/>
    <property type="project" value="TreeGrafter"/>
</dbReference>
<dbReference type="AlphaFoldDB" id="A0A096ABN3"/>
<dbReference type="Gene3D" id="1.10.357.10">
    <property type="entry name" value="Tetracycline Repressor, domain 2"/>
    <property type="match status" value="1"/>
</dbReference>
<dbReference type="PANTHER" id="PTHR30055">
    <property type="entry name" value="HTH-TYPE TRANSCRIPTIONAL REGULATOR RUTR"/>
    <property type="match status" value="1"/>
</dbReference>
<dbReference type="EMBL" id="JRNE01000024">
    <property type="protein sequence ID" value="KGF18324.1"/>
    <property type="molecule type" value="Genomic_DNA"/>
</dbReference>
<dbReference type="PRINTS" id="PR00455">
    <property type="entry name" value="HTHTETR"/>
</dbReference>
<comment type="caution">
    <text evidence="4">The sequence shown here is derived from an EMBL/GenBank/DDBJ whole genome shotgun (WGS) entry which is preliminary data.</text>
</comment>
<evidence type="ECO:0000256" key="1">
    <source>
        <dbReference type="ARBA" id="ARBA00023125"/>
    </source>
</evidence>
<dbReference type="Proteomes" id="UP000029548">
    <property type="component" value="Unassembled WGS sequence"/>
</dbReference>
<dbReference type="eggNOG" id="COG1309">
    <property type="taxonomic scope" value="Bacteria"/>
</dbReference>
<dbReference type="InterPro" id="IPR001647">
    <property type="entry name" value="HTH_TetR"/>
</dbReference>
<accession>A0A096ABN3</accession>
<evidence type="ECO:0000256" key="2">
    <source>
        <dbReference type="PROSITE-ProRule" id="PRU00335"/>
    </source>
</evidence>
<sequence>MPKITGPTVVEHRAAQHRALLASAERLINESGGNVPTLTEVAEAMGLARSSIYLYVKSRKDLVVQLLLDIIPTWTDGIATAMDAVGDDPLARLTVYVDETFRLFVEGDHGALMVAAQQLPETFMDPRVQEVHGALDPVLDELLDAVGGPVAVAAKPLIDSAIQRGAEMVTAGGADEETVREALHRMVEGVVSDER</sequence>
<evidence type="ECO:0000313" key="4">
    <source>
        <dbReference type="EMBL" id="KGF18324.1"/>
    </source>
</evidence>
<dbReference type="GO" id="GO:0003700">
    <property type="term" value="F:DNA-binding transcription factor activity"/>
    <property type="evidence" value="ECO:0007669"/>
    <property type="project" value="TreeGrafter"/>
</dbReference>
<dbReference type="SUPFAM" id="SSF46689">
    <property type="entry name" value="Homeodomain-like"/>
    <property type="match status" value="1"/>
</dbReference>
<feature type="domain" description="HTH tetR-type" evidence="3">
    <location>
        <begin position="14"/>
        <end position="74"/>
    </location>
</feature>
<name>A0A096ABN3_9CORY</name>
<dbReference type="RefSeq" id="WP_035120338.1">
    <property type="nucleotide sequence ID" value="NZ_JRNE01000024.1"/>
</dbReference>
<protein>
    <recommendedName>
        <fullName evidence="3">HTH tetR-type domain-containing protein</fullName>
    </recommendedName>
</protein>